<dbReference type="SUPFAM" id="SSF51735">
    <property type="entry name" value="NAD(P)-binding Rossmann-fold domains"/>
    <property type="match status" value="1"/>
</dbReference>
<dbReference type="EMBL" id="NBTY01000023">
    <property type="protein sequence ID" value="OTP79748.1"/>
    <property type="molecule type" value="Genomic_DNA"/>
</dbReference>
<proteinExistence type="predicted"/>
<evidence type="ECO:0000313" key="2">
    <source>
        <dbReference type="Proteomes" id="UP000194546"/>
    </source>
</evidence>
<reference evidence="1 2" key="1">
    <citation type="submission" date="2017-03" db="EMBL/GenBank/DDBJ databases">
        <title>Genome analysis of strain PAMC 26510.</title>
        <authorList>
            <person name="Oh H.-M."/>
            <person name="Yang J.-A."/>
        </authorList>
    </citation>
    <scope>NUCLEOTIDE SEQUENCE [LARGE SCALE GENOMIC DNA]</scope>
    <source>
        <strain evidence="1 2">PAMC 26510</strain>
    </source>
</reference>
<dbReference type="AlphaFoldDB" id="A0A242N7Z4"/>
<gene>
    <name evidence="1" type="ORF">PAMC26510_05510</name>
</gene>
<evidence type="ECO:0000313" key="1">
    <source>
        <dbReference type="EMBL" id="OTP79748.1"/>
    </source>
</evidence>
<dbReference type="InterPro" id="IPR036291">
    <property type="entry name" value="NAD(P)-bd_dom_sf"/>
</dbReference>
<protein>
    <submittedName>
        <fullName evidence="1">Uncharacterized protein</fullName>
    </submittedName>
</protein>
<accession>A0A242N7Z4</accession>
<dbReference type="Proteomes" id="UP000194546">
    <property type="component" value="Unassembled WGS sequence"/>
</dbReference>
<name>A0A242N7Z4_CABSO</name>
<sequence>MSAIKKVVIVTGASQGMGEGIVKVFAPAATALSPRRARFSLQPIRAW</sequence>
<organism evidence="1 2">
    <name type="scientific">Caballeronia sordidicola</name>
    <name type="common">Burkholderia sordidicola</name>
    <dbReference type="NCBI Taxonomy" id="196367"/>
    <lineage>
        <taxon>Bacteria</taxon>
        <taxon>Pseudomonadati</taxon>
        <taxon>Pseudomonadota</taxon>
        <taxon>Betaproteobacteria</taxon>
        <taxon>Burkholderiales</taxon>
        <taxon>Burkholderiaceae</taxon>
        <taxon>Caballeronia</taxon>
    </lineage>
</organism>
<comment type="caution">
    <text evidence="1">The sequence shown here is derived from an EMBL/GenBank/DDBJ whole genome shotgun (WGS) entry which is preliminary data.</text>
</comment>